<dbReference type="Proteomes" id="UP001362999">
    <property type="component" value="Unassembled WGS sequence"/>
</dbReference>
<organism evidence="3 4">
    <name type="scientific">Favolaschia claudopus</name>
    <dbReference type="NCBI Taxonomy" id="2862362"/>
    <lineage>
        <taxon>Eukaryota</taxon>
        <taxon>Fungi</taxon>
        <taxon>Dikarya</taxon>
        <taxon>Basidiomycota</taxon>
        <taxon>Agaricomycotina</taxon>
        <taxon>Agaricomycetes</taxon>
        <taxon>Agaricomycetidae</taxon>
        <taxon>Agaricales</taxon>
        <taxon>Marasmiineae</taxon>
        <taxon>Mycenaceae</taxon>
        <taxon>Favolaschia</taxon>
    </lineage>
</organism>
<accession>A0AAV9Z8Y2</accession>
<dbReference type="AlphaFoldDB" id="A0AAV9Z8Y2"/>
<proteinExistence type="predicted"/>
<keyword evidence="2" id="KW-0732">Signal</keyword>
<evidence type="ECO:0000256" key="2">
    <source>
        <dbReference type="SAM" id="SignalP"/>
    </source>
</evidence>
<feature type="signal peptide" evidence="2">
    <location>
        <begin position="1"/>
        <end position="24"/>
    </location>
</feature>
<name>A0AAV9Z8Y2_9AGAR</name>
<gene>
    <name evidence="3" type="ORF">R3P38DRAFT_2811330</name>
</gene>
<keyword evidence="4" id="KW-1185">Reference proteome</keyword>
<reference evidence="3 4" key="1">
    <citation type="journal article" date="2024" name="J Genomics">
        <title>Draft genome sequencing and assembly of Favolaschia claudopus CIRM-BRFM 2984 isolated from oak limbs.</title>
        <authorList>
            <person name="Navarro D."/>
            <person name="Drula E."/>
            <person name="Chaduli D."/>
            <person name="Cazenave R."/>
            <person name="Ahrendt S."/>
            <person name="Wang J."/>
            <person name="Lipzen A."/>
            <person name="Daum C."/>
            <person name="Barry K."/>
            <person name="Grigoriev I.V."/>
            <person name="Favel A."/>
            <person name="Rosso M.N."/>
            <person name="Martin F."/>
        </authorList>
    </citation>
    <scope>NUCLEOTIDE SEQUENCE [LARGE SCALE GENOMIC DNA]</scope>
    <source>
        <strain evidence="3 4">CIRM-BRFM 2984</strain>
    </source>
</reference>
<comment type="caution">
    <text evidence="3">The sequence shown here is derived from an EMBL/GenBank/DDBJ whole genome shotgun (WGS) entry which is preliminary data.</text>
</comment>
<feature type="region of interest" description="Disordered" evidence="1">
    <location>
        <begin position="233"/>
        <end position="262"/>
    </location>
</feature>
<evidence type="ECO:0000256" key="1">
    <source>
        <dbReference type="SAM" id="MobiDB-lite"/>
    </source>
</evidence>
<feature type="chain" id="PRO_5043429610" evidence="2">
    <location>
        <begin position="25"/>
        <end position="434"/>
    </location>
</feature>
<evidence type="ECO:0000313" key="4">
    <source>
        <dbReference type="Proteomes" id="UP001362999"/>
    </source>
</evidence>
<protein>
    <submittedName>
        <fullName evidence="3">Uncharacterized protein</fullName>
    </submittedName>
</protein>
<evidence type="ECO:0000313" key="3">
    <source>
        <dbReference type="EMBL" id="KAK6974816.1"/>
    </source>
</evidence>
<sequence>MPSTFPSLSVGVLVIFLHQASVLRRSPFATATHSPPSDSEREWNYILFRLLLMPTPLPISSPPVAAPFLGEDLPLPHPPWRGCFPARGGVGVGVVGGGSAYELVALGQSGGMTHLGSPPFARNPTLTLRSPEQNSSLIPIYASRSLHSPQTSPWAALRVPILLADSLPSVVDRCKVKTRGASNIGGAEEELGLWANETVTGHGGEDADTVHSVKLAPWWDRQRKLHFDSSSVPKRFDDVDPPSCTTHSQPISSTPAQRRPSRSTRDLSLFPLWVHVRYPLLILRPRGSACVRALAGVAVLITHTLYSVQMGIFPNTPFATRTSLLCLCPRWGVIGETLTLQGVAKVAASQLRSRWWSCSWWRRSEVEEVPADENVVENEPPYAAEMKVARSSGGCTDRQEKVHRSVIAEGGYVAAYGVVNVVTVRLKDVFCGYR</sequence>
<dbReference type="EMBL" id="JAWWNJ010000178">
    <property type="protein sequence ID" value="KAK6974816.1"/>
    <property type="molecule type" value="Genomic_DNA"/>
</dbReference>
<feature type="compositionally biased region" description="Polar residues" evidence="1">
    <location>
        <begin position="243"/>
        <end position="256"/>
    </location>
</feature>